<dbReference type="AlphaFoldDB" id="A0AAD9ADL8"/>
<evidence type="ECO:0000259" key="1">
    <source>
        <dbReference type="Pfam" id="PF20183"/>
    </source>
</evidence>
<dbReference type="EMBL" id="JAQOWY010000244">
    <property type="protein sequence ID" value="KAK1846201.1"/>
    <property type="molecule type" value="Genomic_DNA"/>
</dbReference>
<evidence type="ECO:0000313" key="3">
    <source>
        <dbReference type="Proteomes" id="UP001243330"/>
    </source>
</evidence>
<organism evidence="2 3">
    <name type="scientific">Colletotrichum chrysophilum</name>
    <dbReference type="NCBI Taxonomy" id="1836956"/>
    <lineage>
        <taxon>Eukaryota</taxon>
        <taxon>Fungi</taxon>
        <taxon>Dikarya</taxon>
        <taxon>Ascomycota</taxon>
        <taxon>Pezizomycotina</taxon>
        <taxon>Sordariomycetes</taxon>
        <taxon>Hypocreomycetidae</taxon>
        <taxon>Glomerellales</taxon>
        <taxon>Glomerellaceae</taxon>
        <taxon>Colletotrichum</taxon>
        <taxon>Colletotrichum gloeosporioides species complex</taxon>
    </lineage>
</organism>
<sequence length="412" mass="46961">MATYPCDCCHKPRSDNFNHRERYWERCYKDTKIAQQALHGIFSILKNWSRGTDNDGLTLEIGLHSPSDFHYRFQHYGIDSSFTQAPEHSSIGYQVPSKNPMSGCVSCCRTAIPSLWSDMMLYGLVFMEESFPTVDVVHRLLVRRQTRRILSVTLWENMVKALTNLECLHQELWRVRVNINHLQYRSVVSRVLSALCNSSELKKLVAFGEIKPSLAPGPYEALSEELKSEELIHRLAMSTCKLEQLCLSYVVDAFKFLIIAEGQPALHWLKLETLALTSPSFHIGNEAGIIQMLETAAKLARKMPELRTLELWNAEKSHAFAFTCRITPSAVEILYRATWEFKLAGSVEKLWEDFAQERNQGHKVSVQRGQLINASEWKSHGDAMHALNLTADVVHPSRVVDANPSRGNHFCS</sequence>
<accession>A0AAD9ADL8</accession>
<name>A0AAD9ADL8_9PEZI</name>
<keyword evidence="3" id="KW-1185">Reference proteome</keyword>
<protein>
    <recommendedName>
        <fullName evidence="1">DUF6546 domain-containing protein</fullName>
    </recommendedName>
</protein>
<gene>
    <name evidence="2" type="ORF">CCHR01_11152</name>
</gene>
<dbReference type="Gene3D" id="3.80.10.10">
    <property type="entry name" value="Ribonuclease Inhibitor"/>
    <property type="match status" value="1"/>
</dbReference>
<reference evidence="2" key="1">
    <citation type="submission" date="2023-01" db="EMBL/GenBank/DDBJ databases">
        <title>Colletotrichum chrysophilum M932 genome sequence.</title>
        <authorList>
            <person name="Baroncelli R."/>
        </authorList>
    </citation>
    <scope>NUCLEOTIDE SEQUENCE</scope>
    <source>
        <strain evidence="2">M932</strain>
    </source>
</reference>
<feature type="domain" description="DUF6546" evidence="1">
    <location>
        <begin position="199"/>
        <end position="395"/>
    </location>
</feature>
<dbReference type="InterPro" id="IPR046676">
    <property type="entry name" value="DUF6546"/>
</dbReference>
<dbReference type="Pfam" id="PF20183">
    <property type="entry name" value="DUF6546"/>
    <property type="match status" value="1"/>
</dbReference>
<proteinExistence type="predicted"/>
<dbReference type="InterPro" id="IPR032675">
    <property type="entry name" value="LRR_dom_sf"/>
</dbReference>
<dbReference type="Proteomes" id="UP001243330">
    <property type="component" value="Unassembled WGS sequence"/>
</dbReference>
<comment type="caution">
    <text evidence="2">The sequence shown here is derived from an EMBL/GenBank/DDBJ whole genome shotgun (WGS) entry which is preliminary data.</text>
</comment>
<evidence type="ECO:0000313" key="2">
    <source>
        <dbReference type="EMBL" id="KAK1846201.1"/>
    </source>
</evidence>